<dbReference type="InterPro" id="IPR029044">
    <property type="entry name" value="Nucleotide-diphossugar_trans"/>
</dbReference>
<dbReference type="PANTHER" id="PTHR22916">
    <property type="entry name" value="GLYCOSYLTRANSFERASE"/>
    <property type="match status" value="1"/>
</dbReference>
<keyword evidence="2" id="KW-0328">Glycosyltransferase</keyword>
<keyword evidence="3" id="KW-1185">Reference proteome</keyword>
<dbReference type="PANTHER" id="PTHR22916:SF3">
    <property type="entry name" value="UDP-GLCNAC:BETAGAL BETA-1,3-N-ACETYLGLUCOSAMINYLTRANSFERASE-LIKE PROTEIN 1"/>
    <property type="match status" value="1"/>
</dbReference>
<dbReference type="EMBL" id="JAWXVI010000006">
    <property type="protein sequence ID" value="MDX6190103.1"/>
    <property type="molecule type" value="Genomic_DNA"/>
</dbReference>
<evidence type="ECO:0000313" key="3">
    <source>
        <dbReference type="Proteomes" id="UP001273350"/>
    </source>
</evidence>
<name>A0ABU4RBY7_9FLAO</name>
<dbReference type="GO" id="GO:0016757">
    <property type="term" value="F:glycosyltransferase activity"/>
    <property type="evidence" value="ECO:0007669"/>
    <property type="project" value="UniProtKB-KW"/>
</dbReference>
<keyword evidence="2" id="KW-0808">Transferase</keyword>
<dbReference type="SUPFAM" id="SSF53448">
    <property type="entry name" value="Nucleotide-diphospho-sugar transferases"/>
    <property type="match status" value="1"/>
</dbReference>
<proteinExistence type="predicted"/>
<accession>A0ABU4RBY7</accession>
<gene>
    <name evidence="2" type="ORF">SGQ83_12150</name>
</gene>
<dbReference type="EC" id="2.4.-.-" evidence="2"/>
<reference evidence="2 3" key="1">
    <citation type="submission" date="2023-11" db="EMBL/GenBank/DDBJ databases">
        <title>Unpublished Manusciprt.</title>
        <authorList>
            <person name="Saticioglu I.B."/>
            <person name="Ay H."/>
            <person name="Ajmi N."/>
            <person name="Altun S."/>
            <person name="Duman M."/>
        </authorList>
    </citation>
    <scope>NUCLEOTIDE SEQUENCE [LARGE SCALE GENOMIC DNA]</scope>
    <source>
        <strain evidence="2 3">Fl-318</strain>
    </source>
</reference>
<protein>
    <submittedName>
        <fullName evidence="2">Glycosyltransferase</fullName>
        <ecNumber evidence="2">2.4.-.-</ecNumber>
    </submittedName>
</protein>
<dbReference type="Pfam" id="PF00535">
    <property type="entry name" value="Glycos_transf_2"/>
    <property type="match status" value="1"/>
</dbReference>
<sequence length="307" mass="35906">MSEKIKVSVCMITYGHEKFIEEAINGVLMQEIDFEIELIVSNDASPDNTHEVVMSIIENHPRGSWIKYIKQESNLGMMPNSVFILKACRGEFIAICEGDDYWIDPLKLKKQVDFLELNDEYVIHSGNAIQLTADSNLCGKPLLNIEKSNCFELKDFLTQNNIITCTVMFRNVKFKFPKDFEKVTFGDWMLYVILIKNSGQKAYLSTDCLSVYRSHSEGVMNNLSKYNYYNTHIFQIVTIYKYLKIKRLDRNVISILNNFYLEKFRIEVKSRSYINIFKTSFLHFKTTSTSMPFRKYLSALKQEFLTF</sequence>
<dbReference type="Gene3D" id="3.90.550.10">
    <property type="entry name" value="Spore Coat Polysaccharide Biosynthesis Protein SpsA, Chain A"/>
    <property type="match status" value="1"/>
</dbReference>
<comment type="caution">
    <text evidence="2">The sequence shown here is derived from an EMBL/GenBank/DDBJ whole genome shotgun (WGS) entry which is preliminary data.</text>
</comment>
<dbReference type="InterPro" id="IPR001173">
    <property type="entry name" value="Glyco_trans_2-like"/>
</dbReference>
<organism evidence="2 3">
    <name type="scientific">Flavobacterium cupriresistens</name>
    <dbReference type="NCBI Taxonomy" id="2893885"/>
    <lineage>
        <taxon>Bacteria</taxon>
        <taxon>Pseudomonadati</taxon>
        <taxon>Bacteroidota</taxon>
        <taxon>Flavobacteriia</taxon>
        <taxon>Flavobacteriales</taxon>
        <taxon>Flavobacteriaceae</taxon>
        <taxon>Flavobacterium</taxon>
    </lineage>
</organism>
<dbReference type="RefSeq" id="WP_230003301.1">
    <property type="nucleotide sequence ID" value="NZ_CP087134.1"/>
</dbReference>
<evidence type="ECO:0000259" key="1">
    <source>
        <dbReference type="Pfam" id="PF00535"/>
    </source>
</evidence>
<dbReference type="Proteomes" id="UP001273350">
    <property type="component" value="Unassembled WGS sequence"/>
</dbReference>
<feature type="domain" description="Glycosyltransferase 2-like" evidence="1">
    <location>
        <begin position="8"/>
        <end position="130"/>
    </location>
</feature>
<evidence type="ECO:0000313" key="2">
    <source>
        <dbReference type="EMBL" id="MDX6190103.1"/>
    </source>
</evidence>